<accession>A0ABR0S6H3</accession>
<dbReference type="InterPro" id="IPR050565">
    <property type="entry name" value="LYPA1-2/EST-like"/>
</dbReference>
<name>A0ABR0S6H3_9HYPO</name>
<reference evidence="4 5" key="1">
    <citation type="submission" date="2024-01" db="EMBL/GenBank/DDBJ databases">
        <title>Complete genome of Cladobotryum mycophilum ATHUM6906.</title>
        <authorList>
            <person name="Christinaki A.C."/>
            <person name="Myridakis A.I."/>
            <person name="Kouvelis V.N."/>
        </authorList>
    </citation>
    <scope>NUCLEOTIDE SEQUENCE [LARGE SCALE GENOMIC DNA]</scope>
    <source>
        <strain evidence="4 5">ATHUM6906</strain>
    </source>
</reference>
<gene>
    <name evidence="4" type="ORF">PT974_11878</name>
</gene>
<organism evidence="4 5">
    <name type="scientific">Cladobotryum mycophilum</name>
    <dbReference type="NCBI Taxonomy" id="491253"/>
    <lineage>
        <taxon>Eukaryota</taxon>
        <taxon>Fungi</taxon>
        <taxon>Dikarya</taxon>
        <taxon>Ascomycota</taxon>
        <taxon>Pezizomycotina</taxon>
        <taxon>Sordariomycetes</taxon>
        <taxon>Hypocreomycetidae</taxon>
        <taxon>Hypocreales</taxon>
        <taxon>Hypocreaceae</taxon>
        <taxon>Cladobotryum</taxon>
    </lineage>
</organism>
<feature type="compositionally biased region" description="Acidic residues" evidence="2">
    <location>
        <begin position="196"/>
        <end position="206"/>
    </location>
</feature>
<dbReference type="PANTHER" id="PTHR10655:SF64">
    <property type="entry name" value="PHOSPHOLIPASE_CARBOXYLESTERASE_THIOESTERASE DOMAIN-CONTAINING PROTEIN"/>
    <property type="match status" value="1"/>
</dbReference>
<evidence type="ECO:0000256" key="2">
    <source>
        <dbReference type="SAM" id="MobiDB-lite"/>
    </source>
</evidence>
<dbReference type="Gene3D" id="3.40.50.1820">
    <property type="entry name" value="alpha/beta hydrolase"/>
    <property type="match status" value="1"/>
</dbReference>
<dbReference type="InterPro" id="IPR029058">
    <property type="entry name" value="AB_hydrolase_fold"/>
</dbReference>
<keyword evidence="5" id="KW-1185">Reference proteome</keyword>
<evidence type="ECO:0000313" key="4">
    <source>
        <dbReference type="EMBL" id="KAK5987745.1"/>
    </source>
</evidence>
<dbReference type="SUPFAM" id="SSF53474">
    <property type="entry name" value="alpha/beta-Hydrolases"/>
    <property type="match status" value="1"/>
</dbReference>
<proteinExistence type="inferred from homology"/>
<dbReference type="Pfam" id="PF02230">
    <property type="entry name" value="Abhydrolase_2"/>
    <property type="match status" value="2"/>
</dbReference>
<dbReference type="Proteomes" id="UP001338125">
    <property type="component" value="Unassembled WGS sequence"/>
</dbReference>
<feature type="domain" description="Phospholipase/carboxylesterase/thioesterase" evidence="3">
    <location>
        <begin position="35"/>
        <end position="179"/>
    </location>
</feature>
<evidence type="ECO:0000313" key="5">
    <source>
        <dbReference type="Proteomes" id="UP001338125"/>
    </source>
</evidence>
<dbReference type="EMBL" id="JAVFKD010000016">
    <property type="protein sequence ID" value="KAK5987745.1"/>
    <property type="molecule type" value="Genomic_DNA"/>
</dbReference>
<dbReference type="InterPro" id="IPR003140">
    <property type="entry name" value="PLipase/COase/thioEstase"/>
</dbReference>
<feature type="region of interest" description="Disordered" evidence="2">
    <location>
        <begin position="196"/>
        <end position="216"/>
    </location>
</feature>
<evidence type="ECO:0000259" key="3">
    <source>
        <dbReference type="Pfam" id="PF02230"/>
    </source>
</evidence>
<protein>
    <submittedName>
        <fullName evidence="4">Acyl-protein thioesterase 2-like protein</fullName>
    </submittedName>
</protein>
<sequence>MSESSSCPPAPLKGSTKRPPLGEFLPPIVSLPSSSLHTSTIIFLHGRGSNAKKFAEPLLSTPVTGHLTFRDALPHTKFIFPTAPLMRATKYRRSIIHQWYDGTGDWEPEVRGNMRQSVEYIHGILQREIQLLRNSKSVVLAGISQGCAMSLTSMLLWNGSPLGAVIGICGFMPLNDHLTEILDGRHYNETGEDDDIVFGSESESDGDVGKDKNNTPTPLQMAVAELREEVELPHTLQLPLSFLSTPIFIGHGTEDSNVEYYHGQRAAELLAKMGLPVELHTYDGLGHWYSQEMLGHILVFLSDKADFKNTRVVDDG</sequence>
<comment type="similarity">
    <text evidence="1">Belongs to the AB hydrolase superfamily. AB hydrolase 2 family.</text>
</comment>
<evidence type="ECO:0000256" key="1">
    <source>
        <dbReference type="ARBA" id="ARBA00006499"/>
    </source>
</evidence>
<feature type="domain" description="Phospholipase/carboxylesterase/thioesterase" evidence="3">
    <location>
        <begin position="244"/>
        <end position="302"/>
    </location>
</feature>
<dbReference type="PANTHER" id="PTHR10655">
    <property type="entry name" value="LYSOPHOSPHOLIPASE-RELATED"/>
    <property type="match status" value="1"/>
</dbReference>
<comment type="caution">
    <text evidence="4">The sequence shown here is derived from an EMBL/GenBank/DDBJ whole genome shotgun (WGS) entry which is preliminary data.</text>
</comment>